<sequence>MNFFFYTKIKKDSINFESIKNDEIILNIYLNDINNYSGDAFKAIFELKGPSKYIGNIKLDYIVIYIYGVYIFNKEVVNVCDELIKRQDNVNLPFYNKNDIKEQKFLIFYTNSIILCSDIKFEKPNDTSYYIFECILPSFIPPSYNGRNIKFKYYLYVHSVKRLYKNRKDFITKDYKACFPINILSSKYINCPFLNILSFPIKPFNLKLNNKKKSNYFYHNFHIRINDVNSKCTDTFPRDISNSTFIPSYIYNNTKKSNLENILCIYNICSQRKEDSSLYLLNYFVNNYNYFYFMHLFFYFIYHYNYYVNNIQTIKLSQNVKFGSFLKSLQNHNFILNNKGSLKISLNKKQINKKHIFNQSEDDKKFEDFLSKEGYITKNNYEVSRINDDMIITYKDEFQNILNKTNVKLKKNEDEKKKEKNLNNPIDNFILYDDNDLYDLYFCNYDSFVFNDIKYNPVKWYDNLVFDNLENSTYSENYYMQNSNSNFSDINYETPSNLKSDNNNSYSLEEENDEEISYKKKSSKKNEDGDNHSKFIERRTINNLNNEKEKKLTEIHLINDEKKNLNRVENKKTSENNFIKYDKNFEKIDTIIKFLIDSGMFKCTDTKKMKSSILLNEIVDFSNNKNEEKNLINKVSKNVYRINSRNKNICYITLIDANNNKIANTFTCNSIININLDFRNAEISTVHIDVSLKRAEKIKMKKNLLNITKKNLYNENNTLEGDSSFNSDNSSCDFFSSCKTIIQQSVCTLHCSEKNISIILNEEVIPTFRIDLVKIEYFIDIDFYCFNNDTCSLSPLSLYKEFENVYNLKFLIPIYITERTHEIYENDPYFDDLVSKIKIDEHKMFLKHNYKFTYTDKKHFIKSLKM</sequence>
<keyword evidence="1" id="KW-0175">Coiled coil</keyword>
<gene>
    <name evidence="3" type="ORF">PRELSG_0202200</name>
</gene>
<evidence type="ECO:0000313" key="4">
    <source>
        <dbReference type="Proteomes" id="UP000220158"/>
    </source>
</evidence>
<name>A0A1J1HC21_PLARL</name>
<dbReference type="PANTHER" id="PTHR12507">
    <property type="entry name" value="REDUCED GROWTH PHENOTYPE 1 RGP1, YEAST -RELATED"/>
    <property type="match status" value="1"/>
</dbReference>
<accession>A0A1J1HC21</accession>
<dbReference type="VEuPathDB" id="PlasmoDB:PRELSG_0202200"/>
<evidence type="ECO:0000256" key="2">
    <source>
        <dbReference type="SAM" id="MobiDB-lite"/>
    </source>
</evidence>
<dbReference type="RefSeq" id="XP_028535483.1">
    <property type="nucleotide sequence ID" value="XM_028679800.1"/>
</dbReference>
<dbReference type="EMBL" id="LN835297">
    <property type="protein sequence ID" value="CRH02996.1"/>
    <property type="molecule type" value="Genomic_DNA"/>
</dbReference>
<organism evidence="3 4">
    <name type="scientific">Plasmodium relictum</name>
    <dbReference type="NCBI Taxonomy" id="85471"/>
    <lineage>
        <taxon>Eukaryota</taxon>
        <taxon>Sar</taxon>
        <taxon>Alveolata</taxon>
        <taxon>Apicomplexa</taxon>
        <taxon>Aconoidasida</taxon>
        <taxon>Haemosporida</taxon>
        <taxon>Plasmodiidae</taxon>
        <taxon>Plasmodium</taxon>
        <taxon>Plasmodium (Haemamoeba)</taxon>
    </lineage>
</organism>
<reference evidence="3 4" key="1">
    <citation type="submission" date="2015-04" db="EMBL/GenBank/DDBJ databases">
        <authorList>
            <consortium name="Pathogen Informatics"/>
        </authorList>
    </citation>
    <scope>NUCLEOTIDE SEQUENCE [LARGE SCALE GENOMIC DNA]</scope>
    <source>
        <strain evidence="3 4">SGS1</strain>
    </source>
</reference>
<dbReference type="KEGG" id="prel:PRELSG_0202200"/>
<feature type="region of interest" description="Disordered" evidence="2">
    <location>
        <begin position="490"/>
        <end position="534"/>
    </location>
</feature>
<dbReference type="Pfam" id="PF08737">
    <property type="entry name" value="Rgp1"/>
    <property type="match status" value="1"/>
</dbReference>
<evidence type="ECO:0000256" key="1">
    <source>
        <dbReference type="SAM" id="Coils"/>
    </source>
</evidence>
<dbReference type="AlphaFoldDB" id="A0A1J1HC21"/>
<dbReference type="OrthoDB" id="1918at2759"/>
<protein>
    <submittedName>
        <fullName evidence="3">Uncharacterized protein</fullName>
    </submittedName>
</protein>
<feature type="compositionally biased region" description="Basic and acidic residues" evidence="2">
    <location>
        <begin position="524"/>
        <end position="534"/>
    </location>
</feature>
<evidence type="ECO:0000313" key="3">
    <source>
        <dbReference type="EMBL" id="CRH02996.1"/>
    </source>
</evidence>
<feature type="compositionally biased region" description="Polar residues" evidence="2">
    <location>
        <begin position="490"/>
        <end position="507"/>
    </location>
</feature>
<feature type="coiled-coil region" evidence="1">
    <location>
        <begin position="395"/>
        <end position="422"/>
    </location>
</feature>
<keyword evidence="4" id="KW-1185">Reference proteome</keyword>
<proteinExistence type="predicted"/>
<dbReference type="InterPro" id="IPR014848">
    <property type="entry name" value="Rgp1"/>
</dbReference>
<dbReference type="Proteomes" id="UP000220158">
    <property type="component" value="Chromosome 2"/>
</dbReference>
<dbReference type="GeneID" id="39734440"/>